<dbReference type="Pfam" id="PF12359">
    <property type="entry name" value="DUF3645"/>
    <property type="match status" value="1"/>
</dbReference>
<sequence length="3119" mass="354106">MAPSTKETAYIYHHVVLPPKLPQEDDYDPAHERVLVELVVCALSDLKDNVDRQHCSTVQSAIETIENFQHCRDNFGNISDISLETLLVKCARGHLDGIVPLEVKKQNAAILVSRCADDVIFEYFELSPTNASSMQAGRLIRSFPGYASRVPSQEMTEPELCKSLASTIATMTTQVAPDFRPEVRKNKAMEVETRDTTHPGLISDFLMSVITALGQSTDIKRISKHTREEVLWNHCLQPWRRSPLWLLLRVTLQLFFTRKDILTNGSGDLYKSFMVFMLARVLTLNYWNDLGSEIIHITSAKLHRRLRKLRLSKQASCLKPEWAQPIKKDIASAHAVIKKQWLKVTADPQANIDTAIVKRLRPEDDLDMNLPALDTFLSEAAARKRNASSTEFEPSSTYPRYDSSEFPDTSFGTGNHKIFCLAAFETWVEKYLKTWTQQHAHDPGTCGKLRRIMESYHTNAYAVYSDVPISLSIMYLTLVEIWVACDESACSIHPLLLEYDPETDLAELQCLVLPLKTQLERLHNVEVYVSSRRVSARKSLPSVYRQFGDPSSFAVRYFDGDVQLQSTLAQIERKAAQKRQQKCQELARLQEQYQSLMHAYNTGVCQTETYIYNRRFGYTTTRHRRDCSRCAKSHKAEALSIQIYEWPVSSQSAVAKATVFELHIPRAFGDWRDSSAYMVASVLGFKADEASKPSYKFTLDMHSEISSLLSKQYHERRIIPLSTIKPHSVTHRKNKQAVHLLNESDVCLKNAMRLEYYDRSLNIIAGRAPIHTEDVAKKCRYKLPQRSKALERFAYKPPSLSDGLGPNEVIASLSDCPLNISIEEYKALTSIPLGSRIVYSNIITQLAIPAVDFTKPETQCFILQAAQQVGKPNGHVERVTHDILTEEKFGYAMLHQLNVALERMSENWESWRAVATLSLLAKRVYCLNDSVGVRTQALEILVRIREVCMKWVSRLKQRVAASTDNNQRSELCSRATEIALICTDTYDVADLDFDAILRQESAVSTLLKCSIMIQENSSTVQSDYQSLYNCSLQAWKSMMYRIFPKLQAYIQFDKTGLEESISTNWAAFQPASTAHWVSLATPREHWVYVQSGTLPVHFNLVTGELLVNGLPLARLPQVYSDHSMYAPLFARSTLEVVPTDEPGLEFGAKAPYHGFSLHFGMKNEDMLVVAIKNSCRWDLLPQRVFQHQLPHSFVSDYTHWYNHSNQIVEFRPRSAPWSIEDDMWRLQHDIGTSTWRLVKTDEVLVHRTSTSARGFSTIFRSLEDENHIHIILNIMSRVVDIELPRLQLSFFIGHREAQIQSRQYRGMFIDSEQSIGSLVGLNSKLVLKHQSDRTILIPWPSEINRNTVQYQRMPNLQHTKVSISKTATTKVYAYAIDEDLGRIIDTGDMESKLFLSLLHALTSHCLPDKLTKTTGVESSLTILRSAATRSFKYLTETQVKLLEYIGLLSAKRAFYPSHLRVMQEINWNAALPSSTQDPYLRTAVGAIFDHAMSMSLFYPESTIYNSIRKSREAMSSDALLEHRNIIRTAVFRVSGFGAEDFTTSLDKTYNARDSGLSTPAALRAHQTMTMTLRDREALLSAIPNIKGSLLGNHFQSATVAGIDPSFQPSRLGYDAKWLEDPTPFLVKNWCSLHQHLPGASSRSNRFNIAVWLATMSYAKSADVEVIQTLFAFYRLRDFAGKQPPTAPKFELPRGNTYDKSEIRTIAQVAAKSFDISAEANLPILEQETEEEHDLRMRSTFEHNRSIAIKGFAANLQLQWPIQRPTTPKDKHISTYIELGEAMEKVKDKFRVWYDNREFHNYLQSMGDVLARQTWTGVPCANYVLSSPEPLLQLSDKIRTFGPDDIFATAPETATVENPHFRAAPDEPELLTEECTISKPNSGFQASLKDLCKDLESYAQSKCEKTYVDDLRTSCAALDRHFDDNKGQKTLTEGVKDRLLKYQQDCRTYLDNFTNTLSMCAMEDDDYSGAQYSVRISRLFWLSQLHRNRFDTLSDAWKCVIIDYGLAVTHLRRAQRLMALADRHVDLAEELRHVGHTNWYPQEHPETLLLEAESGIMVREEQEFIANKMRSEGGDNIVLQLLMGGGKSTTIVPMLSAYFSDKKKLARVIVAKPQSQQMQQMLISKLGGLLNRRIFHMPFSRNLKMTLATATAIHKLYTECVASQGVLLVLPEQILSFRLMAIECMLTDEPAIAKSLFSTQTFFEETCRDIVDESDENFSVKFELIYTEGAQQAIEFAPERWLIIQEIMNLLPRYAAKIHAEQPDTVDIQGEGDGKFPRIRLLHKDAADQLIHYLATHIVEYGIAGLPCRSQSPDMQAAILKYIKKTELDTLEIEAVEKSKFWTESTRLPLLLVRGLLACGVLSFVLTTKRWRINYGRDASREPATNLAVPYRSKDAPSPRSEFSHIDVVILLTLLSYSYGGLSDEELFDTLTHLLSSDQANIHYDEFVSTASSTLPSAFRQLSGLSIRDRHQCVMEIFPALRHSKKAIDYFLSYLVFPKQLKQFPSKLSNSSWNLGMKKAHPLSGFSGTNDTLHLLPLDVKHLDLPSQSHTNAQVLAFLLQEETSVKLLPPRSNIDKSDGQHLLNVVEQLNFDIRVVLDCGGYIMEQSNKQVAKTWLNMSNSDIQAVVYFQDEELSVLDRSGRVESFQTSPFAKNLEVCMVYLDEAHTRGTDLKLPRDYRAAVTLGSQLTKDRLAQACMRLRKLGHGQSVTFIVPEEIAIKIRKLTHKSTNEAIQVKDVLCWCISETWQDLKRSMPLWAVQGHRFEHQRDLLNGVDTTKDQAEAFLEPEAQDLESRYKPKAKEQDTANNFINWDLSNPNLARIVSRCRDFEAMGFSAAALSEEQERELSPEIEQERQVERPQRMTAEKHSLHPDLHRLASSGNLVLSSEAYEPAFQTLRSTSAARVFKLSSLPSDLLVTKDFARTVKLPRGSTHAPNISDSYQRSIQFVLSVPNGTDPGTVQNLIIISPYEADKLLPTILCSKKITLHLFASRPNASFRALDDLVLYNVGHAFTAGSVSRSLTMQLNIFAGSLYLRSISEYNELCDYLGLLRTKARADQNVWADGFIDPPCGLWKLEKSPVSFLKVLLMKIRHEGEGVEKTHLGKILNGIRLEECDFEEH</sequence>
<evidence type="ECO:0000313" key="12">
    <source>
        <dbReference type="EMBL" id="CBX92625.1"/>
    </source>
</evidence>
<proteinExistence type="predicted"/>
<feature type="region of interest" description="Disordered" evidence="8">
    <location>
        <begin position="2840"/>
        <end position="2869"/>
    </location>
</feature>
<keyword evidence="13" id="KW-1185">Reference proteome</keyword>
<dbReference type="InterPro" id="IPR022099">
    <property type="entry name" value="DUF3638"/>
</dbReference>
<comment type="catalytic activity">
    <reaction evidence="1">
        <text>Thiol-dependent hydrolysis of ester, thioester, amide, peptide and isopeptide bonds formed by the C-terminal Gly of ubiquitin (a 76-residue protein attached to proteins as an intracellular targeting signal).</text>
        <dbReference type="EC" id="3.4.19.12"/>
    </reaction>
</comment>
<evidence type="ECO:0000256" key="4">
    <source>
        <dbReference type="ARBA" id="ARBA00022786"/>
    </source>
</evidence>
<dbReference type="GO" id="GO:0004843">
    <property type="term" value="F:cysteine-type deubiquitinase activity"/>
    <property type="evidence" value="ECO:0007669"/>
    <property type="project" value="UniProtKB-EC"/>
</dbReference>
<evidence type="ECO:0000256" key="1">
    <source>
        <dbReference type="ARBA" id="ARBA00000707"/>
    </source>
</evidence>
<evidence type="ECO:0000256" key="6">
    <source>
        <dbReference type="ARBA" id="ARBA00022807"/>
    </source>
</evidence>
<evidence type="ECO:0000259" key="10">
    <source>
        <dbReference type="Pfam" id="PF12359"/>
    </source>
</evidence>
<dbReference type="eggNOG" id="ENOG502QUFK">
    <property type="taxonomic scope" value="Eukaryota"/>
</dbReference>
<dbReference type="InterPro" id="IPR022105">
    <property type="entry name" value="DUF3645"/>
</dbReference>
<feature type="domain" description="DUF3638" evidence="9">
    <location>
        <begin position="2035"/>
        <end position="2257"/>
    </location>
</feature>
<keyword evidence="5" id="KW-0378">Hydrolase</keyword>
<evidence type="ECO:0000313" key="13">
    <source>
        <dbReference type="Proteomes" id="UP000002668"/>
    </source>
</evidence>
<dbReference type="PANTHER" id="PTHR13367">
    <property type="entry name" value="UBIQUITIN THIOESTERASE"/>
    <property type="match status" value="1"/>
</dbReference>
<feature type="domain" description="DUF6606" evidence="11">
    <location>
        <begin position="11"/>
        <end position="282"/>
    </location>
</feature>
<reference evidence="13" key="1">
    <citation type="journal article" date="2011" name="Nat. Commun.">
        <title>Effector diversification within compartments of the Leptosphaeria maculans genome affected by Repeat-Induced Point mutations.</title>
        <authorList>
            <person name="Rouxel T."/>
            <person name="Grandaubert J."/>
            <person name="Hane J.K."/>
            <person name="Hoede C."/>
            <person name="van de Wouw A.P."/>
            <person name="Couloux A."/>
            <person name="Dominguez V."/>
            <person name="Anthouard V."/>
            <person name="Bally P."/>
            <person name="Bourras S."/>
            <person name="Cozijnsen A.J."/>
            <person name="Ciuffetti L.M."/>
            <person name="Degrave A."/>
            <person name="Dilmaghani A."/>
            <person name="Duret L."/>
            <person name="Fudal I."/>
            <person name="Goodwin S.B."/>
            <person name="Gout L."/>
            <person name="Glaser N."/>
            <person name="Linglin J."/>
            <person name="Kema G.H.J."/>
            <person name="Lapalu N."/>
            <person name="Lawrence C.B."/>
            <person name="May K."/>
            <person name="Meyer M."/>
            <person name="Ollivier B."/>
            <person name="Poulain J."/>
            <person name="Schoch C.L."/>
            <person name="Simon A."/>
            <person name="Spatafora J.W."/>
            <person name="Stachowiak A."/>
            <person name="Turgeon B.G."/>
            <person name="Tyler B.M."/>
            <person name="Vincent D."/>
            <person name="Weissenbach J."/>
            <person name="Amselem J."/>
            <person name="Quesneville H."/>
            <person name="Oliver R.P."/>
            <person name="Wincker P."/>
            <person name="Balesdent M.-H."/>
            <person name="Howlett B.J."/>
        </authorList>
    </citation>
    <scope>NUCLEOTIDE SEQUENCE [LARGE SCALE GENOMIC DNA]</scope>
    <source>
        <strain evidence="13">JN3 / isolate v23.1.3 / race Av1-4-5-6-7-8</strain>
    </source>
</reference>
<dbReference type="OrthoDB" id="3182339at2759"/>
<dbReference type="EMBL" id="FP929094">
    <property type="protein sequence ID" value="CBX92625.1"/>
    <property type="molecule type" value="Genomic_DNA"/>
</dbReference>
<evidence type="ECO:0000256" key="7">
    <source>
        <dbReference type="SAM" id="Coils"/>
    </source>
</evidence>
<organism evidence="13">
    <name type="scientific">Leptosphaeria maculans (strain JN3 / isolate v23.1.3 / race Av1-4-5-6-7-8)</name>
    <name type="common">Blackleg fungus</name>
    <name type="synonym">Phoma lingam</name>
    <dbReference type="NCBI Taxonomy" id="985895"/>
    <lineage>
        <taxon>Eukaryota</taxon>
        <taxon>Fungi</taxon>
        <taxon>Dikarya</taxon>
        <taxon>Ascomycota</taxon>
        <taxon>Pezizomycotina</taxon>
        <taxon>Dothideomycetes</taxon>
        <taxon>Pleosporomycetidae</taxon>
        <taxon>Pleosporales</taxon>
        <taxon>Pleosporineae</taxon>
        <taxon>Leptosphaeriaceae</taxon>
        <taxon>Plenodomus</taxon>
        <taxon>Plenodomus lingam/Leptosphaeria maculans species complex</taxon>
    </lineage>
</organism>
<dbReference type="VEuPathDB" id="FungiDB:LEMA_P053310.1"/>
<dbReference type="Pfam" id="PF20255">
    <property type="entry name" value="DUF6606"/>
    <property type="match status" value="1"/>
</dbReference>
<dbReference type="OMA" id="RRIYHMP"/>
<keyword evidence="6" id="KW-0788">Thiol protease</keyword>
<evidence type="ECO:0000256" key="3">
    <source>
        <dbReference type="ARBA" id="ARBA00022670"/>
    </source>
</evidence>
<evidence type="ECO:0000256" key="2">
    <source>
        <dbReference type="ARBA" id="ARBA00012759"/>
    </source>
</evidence>
<name>E4ZN22_LEPMJ</name>
<gene>
    <name evidence="12" type="ORF">LEMA_P053310.1</name>
</gene>
<dbReference type="PANTHER" id="PTHR13367:SF34">
    <property type="match status" value="1"/>
</dbReference>
<dbReference type="HOGENOM" id="CLU_000211_1_0_1"/>
<dbReference type="EC" id="3.4.19.12" evidence="2"/>
<evidence type="ECO:0000256" key="8">
    <source>
        <dbReference type="SAM" id="MobiDB-lite"/>
    </source>
</evidence>
<feature type="coiled-coil region" evidence="7">
    <location>
        <begin position="572"/>
        <end position="599"/>
    </location>
</feature>
<evidence type="ECO:0000259" key="11">
    <source>
        <dbReference type="Pfam" id="PF20255"/>
    </source>
</evidence>
<protein>
    <recommendedName>
        <fullName evidence="2">ubiquitinyl hydrolase 1</fullName>
        <ecNumber evidence="2">3.4.19.12</ecNumber>
    </recommendedName>
</protein>
<dbReference type="GO" id="GO:0006508">
    <property type="term" value="P:proteolysis"/>
    <property type="evidence" value="ECO:0007669"/>
    <property type="project" value="UniProtKB-KW"/>
</dbReference>
<dbReference type="InterPro" id="IPR051346">
    <property type="entry name" value="OTU_Deubiquitinase"/>
</dbReference>
<feature type="compositionally biased region" description="Basic and acidic residues" evidence="8">
    <location>
        <begin position="2845"/>
        <end position="2869"/>
    </location>
</feature>
<feature type="domain" description="DUF3645" evidence="10">
    <location>
        <begin position="2378"/>
        <end position="2412"/>
    </location>
</feature>
<dbReference type="InParanoid" id="E4ZN22"/>
<evidence type="ECO:0000256" key="5">
    <source>
        <dbReference type="ARBA" id="ARBA00022801"/>
    </source>
</evidence>
<keyword evidence="4" id="KW-0833">Ubl conjugation pathway</keyword>
<dbReference type="Pfam" id="PF12340">
    <property type="entry name" value="DUF3638"/>
    <property type="match status" value="1"/>
</dbReference>
<keyword evidence="3" id="KW-0645">Protease</keyword>
<dbReference type="InterPro" id="IPR046541">
    <property type="entry name" value="DUF6606"/>
</dbReference>
<dbReference type="STRING" id="985895.E4ZN22"/>
<keyword evidence="7" id="KW-0175">Coiled coil</keyword>
<accession>E4ZN22</accession>
<evidence type="ECO:0000259" key="9">
    <source>
        <dbReference type="Pfam" id="PF12340"/>
    </source>
</evidence>
<dbReference type="Proteomes" id="UP000002668">
    <property type="component" value="Genome"/>
</dbReference>